<organism evidence="1 2">
    <name type="scientific">Clostridium kluyveri</name>
    <dbReference type="NCBI Taxonomy" id="1534"/>
    <lineage>
        <taxon>Bacteria</taxon>
        <taxon>Bacillati</taxon>
        <taxon>Bacillota</taxon>
        <taxon>Clostridia</taxon>
        <taxon>Eubacteriales</taxon>
        <taxon>Clostridiaceae</taxon>
        <taxon>Clostridium</taxon>
    </lineage>
</organism>
<sequence length="354" mass="41245">MNYNDIADYVEYMEKEIQKMNDIINKLKTCKKSHQDWYNSSMNVILKSNISGNGTPEINNIRTLKNNTDSHYRNFRQKLMQIDFMNMWIALEKINENGNNVYNILKIDKFINNMKENYLKIHDFRSINVNSSQDYANIINTIDSMIHYYNKIIIEINNIKSIRESLNVGTEPSNFSIRLLNEDNKFNATLESLKIIENMYNIICLITGISNEEYPLKYNRIESGTVLASLIGNISAVAIVGGVIKFSYEVYKEQFSWKARQEKIQGDIKVRGEYIKLIKETAELKLELNDPELQNKLQDLEKLNSELFKNNPSIILNGEKIGIPELKNSKLPDEFFLTGNLYKIQDNDKSFNEK</sequence>
<accession>A0A1L5FBY5</accession>
<gene>
    <name evidence="1" type="ORF">BS101_18250</name>
</gene>
<dbReference type="RefSeq" id="WP_073540115.1">
    <property type="nucleotide sequence ID" value="NZ_CP018335.1"/>
</dbReference>
<protein>
    <submittedName>
        <fullName evidence="1">Uncharacterized protein</fullName>
    </submittedName>
</protein>
<dbReference type="OrthoDB" id="9987907at2"/>
<dbReference type="Proteomes" id="UP000184604">
    <property type="component" value="Chromosome"/>
</dbReference>
<dbReference type="EMBL" id="CP018335">
    <property type="protein sequence ID" value="APM40528.1"/>
    <property type="molecule type" value="Genomic_DNA"/>
</dbReference>
<reference evidence="1 2" key="1">
    <citation type="submission" date="2016-12" db="EMBL/GenBank/DDBJ databases">
        <title>Complete genome sequence of Clostridium kluyveri JZZ isolated from the pit mud of a Chinese flavor liquor-making factory.</title>
        <authorList>
            <person name="Wang Y."/>
        </authorList>
    </citation>
    <scope>NUCLEOTIDE SEQUENCE [LARGE SCALE GENOMIC DNA]</scope>
    <source>
        <strain evidence="1 2">JZZ</strain>
    </source>
</reference>
<name>A0A1L5FBY5_CLOKL</name>
<evidence type="ECO:0000313" key="2">
    <source>
        <dbReference type="Proteomes" id="UP000184604"/>
    </source>
</evidence>
<proteinExistence type="predicted"/>
<evidence type="ECO:0000313" key="1">
    <source>
        <dbReference type="EMBL" id="APM40528.1"/>
    </source>
</evidence>
<dbReference type="AlphaFoldDB" id="A0A1L5FBY5"/>